<dbReference type="EMBL" id="CAMXCT030006498">
    <property type="protein sequence ID" value="CAL4802067.1"/>
    <property type="molecule type" value="Genomic_DNA"/>
</dbReference>
<dbReference type="Proteomes" id="UP001152797">
    <property type="component" value="Unassembled WGS sequence"/>
</dbReference>
<comment type="caution">
    <text evidence="3">The sequence shown here is derived from an EMBL/GenBank/DDBJ whole genome shotgun (WGS) entry which is preliminary data.</text>
</comment>
<dbReference type="GO" id="GO:0015074">
    <property type="term" value="P:DNA integration"/>
    <property type="evidence" value="ECO:0007669"/>
    <property type="project" value="InterPro"/>
</dbReference>
<dbReference type="OrthoDB" id="415614at2759"/>
<dbReference type="GO" id="GO:0003677">
    <property type="term" value="F:DNA binding"/>
    <property type="evidence" value="ECO:0007669"/>
    <property type="project" value="InterPro"/>
</dbReference>
<evidence type="ECO:0000313" key="4">
    <source>
        <dbReference type="EMBL" id="CAL4802067.1"/>
    </source>
</evidence>
<dbReference type="InterPro" id="IPR013762">
    <property type="entry name" value="Integrase-like_cat_sf"/>
</dbReference>
<organism evidence="3">
    <name type="scientific">Cladocopium goreaui</name>
    <dbReference type="NCBI Taxonomy" id="2562237"/>
    <lineage>
        <taxon>Eukaryota</taxon>
        <taxon>Sar</taxon>
        <taxon>Alveolata</taxon>
        <taxon>Dinophyceae</taxon>
        <taxon>Suessiales</taxon>
        <taxon>Symbiodiniaceae</taxon>
        <taxon>Cladocopium</taxon>
    </lineage>
</organism>
<evidence type="ECO:0000313" key="5">
    <source>
        <dbReference type="Proteomes" id="UP001152797"/>
    </source>
</evidence>
<feature type="compositionally biased region" description="Basic and acidic residues" evidence="2">
    <location>
        <begin position="342"/>
        <end position="361"/>
    </location>
</feature>
<dbReference type="EMBL" id="CAMXCT010006498">
    <property type="protein sequence ID" value="CAI4014755.1"/>
    <property type="molecule type" value="Genomic_DNA"/>
</dbReference>
<keyword evidence="1" id="KW-0233">DNA recombination</keyword>
<feature type="compositionally biased region" description="Basic residues" evidence="2">
    <location>
        <begin position="562"/>
        <end position="575"/>
    </location>
</feature>
<dbReference type="InterPro" id="IPR011010">
    <property type="entry name" value="DNA_brk_join_enz"/>
</dbReference>
<dbReference type="Gene3D" id="1.10.443.10">
    <property type="entry name" value="Intergrase catalytic core"/>
    <property type="match status" value="1"/>
</dbReference>
<sequence>MSPLNPDLRAFRVRPRPNRLPPGVVAAEVYGLPNWSAAELNAIKADAAAEAVAERRRRNIGGPGGGAAPAAVAAPVAAVSPAAPLTAASAGEPRAPGAVDVAGDQGVWVYAESDCGVVFGDRAQGVQDAPVIGDKIIHVLANGKKVFCICVGEKTVDDFNNRPAMCDGRILARKKNALGLPEMTLNDVSAQSKQYELGWKIVGPKTSKWCLAYLAVEGLGLEGHHERFRQLCKLETSSWGVMEHFQISMFVKHLLQTDMINACNSQGIELMFRRLQTIEYAHSEKAREAESKATGGKLSLEEQASFGSVVRQSGTLMISPDLLSHVKEEVERDAALQKNLRKAREERELARKQNKGKKNEEAVDGSAQLPGKSSTFLVSDDRAVQRDLFPLPSCSSLEKPRSVPCCRKVRRRLEKTSHVDQLTEECVVALNSLYRAVSQLRAFDGYGEDQCPASIATYVPELLSLPDKGNKSMPLAQLLGDDGGVIVSDFIRSRLLDENEALKNLRECGVKQWEIGVHSLDGVEDYGAAIWANTDLQASSGLQPLRVVEAKRDKEIFTQAPKKGHSKQVKSKAKPKPSPLIQRPKKSKQERQATLKAVGGLRAASVGETCRKRYADCWALFTQHTGLTGDPAADNSVVDSLLADFLEYLFGEGEDLSKAQYMVAAVTFFMPHLKGPRMTKLPMTRQALQGWRKLDPPRSRLPLPWEAVCLMMVHFIKSNETEMALMIALCFTLYLRPGEVTRLRVMDFIRPVGRGKGQWSVVLHPSEEEVSSKTGEFDETVMFDLDHHTFVPKAVFKVMRLGQRGPRELIFRHSATDMKNAMERASSCLQLEALGPAHPYRLRHGGASRDFALKLRRLEEIQRRGRWKSFASVRRYEKGGRLQQLLRQLPKKVLSDALDAASNIEQIFLRLR</sequence>
<evidence type="ECO:0000256" key="2">
    <source>
        <dbReference type="SAM" id="MobiDB-lite"/>
    </source>
</evidence>
<feature type="region of interest" description="Disordered" evidence="2">
    <location>
        <begin position="342"/>
        <end position="374"/>
    </location>
</feature>
<dbReference type="SUPFAM" id="SSF56349">
    <property type="entry name" value="DNA breaking-rejoining enzymes"/>
    <property type="match status" value="1"/>
</dbReference>
<reference evidence="4 5" key="2">
    <citation type="submission" date="2024-05" db="EMBL/GenBank/DDBJ databases">
        <authorList>
            <person name="Chen Y."/>
            <person name="Shah S."/>
            <person name="Dougan E. K."/>
            <person name="Thang M."/>
            <person name="Chan C."/>
        </authorList>
    </citation>
    <scope>NUCLEOTIDE SEQUENCE [LARGE SCALE GENOMIC DNA]</scope>
</reference>
<feature type="region of interest" description="Disordered" evidence="2">
    <location>
        <begin position="556"/>
        <end position="593"/>
    </location>
</feature>
<keyword evidence="5" id="KW-1185">Reference proteome</keyword>
<name>A0A9P1GI93_9DINO</name>
<accession>A0A9P1GI93</accession>
<reference evidence="3" key="1">
    <citation type="submission" date="2022-10" db="EMBL/GenBank/DDBJ databases">
        <authorList>
            <person name="Chen Y."/>
            <person name="Dougan E. K."/>
            <person name="Chan C."/>
            <person name="Rhodes N."/>
            <person name="Thang M."/>
        </authorList>
    </citation>
    <scope>NUCLEOTIDE SEQUENCE</scope>
</reference>
<dbReference type="AlphaFoldDB" id="A0A9P1GI93"/>
<protein>
    <recommendedName>
        <fullName evidence="6">Integrase</fullName>
    </recommendedName>
</protein>
<dbReference type="EMBL" id="CAMXCT020006498">
    <property type="protein sequence ID" value="CAL1168130.1"/>
    <property type="molecule type" value="Genomic_DNA"/>
</dbReference>
<evidence type="ECO:0008006" key="6">
    <source>
        <dbReference type="Google" id="ProtNLM"/>
    </source>
</evidence>
<proteinExistence type="predicted"/>
<gene>
    <name evidence="3" type="ORF">C1SCF055_LOCUS39630</name>
</gene>
<evidence type="ECO:0000256" key="1">
    <source>
        <dbReference type="ARBA" id="ARBA00023172"/>
    </source>
</evidence>
<evidence type="ECO:0000313" key="3">
    <source>
        <dbReference type="EMBL" id="CAI4014755.1"/>
    </source>
</evidence>
<dbReference type="GO" id="GO:0006310">
    <property type="term" value="P:DNA recombination"/>
    <property type="evidence" value="ECO:0007669"/>
    <property type="project" value="UniProtKB-KW"/>
</dbReference>